<evidence type="ECO:0000256" key="1">
    <source>
        <dbReference type="SAM" id="MobiDB-lite"/>
    </source>
</evidence>
<feature type="compositionally biased region" description="Low complexity" evidence="1">
    <location>
        <begin position="26"/>
        <end position="37"/>
    </location>
</feature>
<dbReference type="AlphaFoldDB" id="A0AA88SWC9"/>
<dbReference type="Proteomes" id="UP001187315">
    <property type="component" value="Unassembled WGS sequence"/>
</dbReference>
<evidence type="ECO:0000313" key="3">
    <source>
        <dbReference type="Proteomes" id="UP001187315"/>
    </source>
</evidence>
<protein>
    <submittedName>
        <fullName evidence="2">Uncharacterized protein</fullName>
    </submittedName>
</protein>
<evidence type="ECO:0000313" key="2">
    <source>
        <dbReference type="EMBL" id="KAK2852914.1"/>
    </source>
</evidence>
<accession>A0AA88SWC9</accession>
<feature type="region of interest" description="Disordered" evidence="1">
    <location>
        <begin position="66"/>
        <end position="91"/>
    </location>
</feature>
<organism evidence="2 3">
    <name type="scientific">Tachysurus vachellii</name>
    <name type="common">Darkbarbel catfish</name>
    <name type="synonym">Pelteobagrus vachellii</name>
    <dbReference type="NCBI Taxonomy" id="175792"/>
    <lineage>
        <taxon>Eukaryota</taxon>
        <taxon>Metazoa</taxon>
        <taxon>Chordata</taxon>
        <taxon>Craniata</taxon>
        <taxon>Vertebrata</taxon>
        <taxon>Euteleostomi</taxon>
        <taxon>Actinopterygii</taxon>
        <taxon>Neopterygii</taxon>
        <taxon>Teleostei</taxon>
        <taxon>Ostariophysi</taxon>
        <taxon>Siluriformes</taxon>
        <taxon>Bagridae</taxon>
        <taxon>Tachysurus</taxon>
    </lineage>
</organism>
<feature type="region of interest" description="Disordered" evidence="1">
    <location>
        <begin position="15"/>
        <end position="39"/>
    </location>
</feature>
<comment type="caution">
    <text evidence="2">The sequence shown here is derived from an EMBL/GenBank/DDBJ whole genome shotgun (WGS) entry which is preliminary data.</text>
</comment>
<sequence length="91" mass="9810">MQTFRKLKAAVDRLNNADPNPDLASHHGAGAPVAPAVNPSLPFRAQGRVNQIRRLEVNYQSKQPCRFNSCSTTSPKQAGGSLTPGGFKPLR</sequence>
<gene>
    <name evidence="2" type="ORF">Q7C36_008115</name>
</gene>
<keyword evidence="3" id="KW-1185">Reference proteome</keyword>
<dbReference type="EMBL" id="JAVHJS010000007">
    <property type="protein sequence ID" value="KAK2852914.1"/>
    <property type="molecule type" value="Genomic_DNA"/>
</dbReference>
<reference evidence="2" key="1">
    <citation type="submission" date="2023-08" db="EMBL/GenBank/DDBJ databases">
        <title>Pelteobagrus vachellii genome.</title>
        <authorList>
            <person name="Liu H."/>
        </authorList>
    </citation>
    <scope>NUCLEOTIDE SEQUENCE</scope>
    <source>
        <strain evidence="2">PRFRI_2022a</strain>
        <tissue evidence="2">Muscle</tissue>
    </source>
</reference>
<proteinExistence type="predicted"/>
<name>A0AA88SWC9_TACVA</name>
<feature type="compositionally biased region" description="Polar residues" evidence="1">
    <location>
        <begin position="66"/>
        <end position="76"/>
    </location>
</feature>